<evidence type="ECO:0000313" key="3">
    <source>
        <dbReference type="Proteomes" id="UP000596742"/>
    </source>
</evidence>
<accession>A0A8B6E3H9</accession>
<dbReference type="SMART" id="SM00033">
    <property type="entry name" value="CH"/>
    <property type="match status" value="1"/>
</dbReference>
<keyword evidence="3" id="KW-1185">Reference proteome</keyword>
<dbReference type="CDD" id="cd21214">
    <property type="entry name" value="CH_ACTN_rpt1"/>
    <property type="match status" value="1"/>
</dbReference>
<feature type="non-terminal residue" evidence="2">
    <location>
        <position position="1"/>
    </location>
</feature>
<feature type="domain" description="Calponin-homology (CH)" evidence="1">
    <location>
        <begin position="1"/>
        <end position="99"/>
    </location>
</feature>
<dbReference type="FunFam" id="1.10.418.10:FF:000088">
    <property type="entry name" value="Alpha-actinin, sarcomeric"/>
    <property type="match status" value="1"/>
</dbReference>
<dbReference type="SUPFAM" id="SSF47576">
    <property type="entry name" value="Calponin-homology domain, CH-domain"/>
    <property type="match status" value="1"/>
</dbReference>
<evidence type="ECO:0000259" key="1">
    <source>
        <dbReference type="PROSITE" id="PS50021"/>
    </source>
</evidence>
<proteinExistence type="predicted"/>
<sequence length="107" mass="11921">TFTAWCNSHLRKAATQIEDIELDFRNGLKLMLLITALSNKVLRPDRGKMRFHKIANVNKALEIVSSKGVELVSIGADEIVDGNNKKTLGMVWTIILRFAIADINVEG</sequence>
<dbReference type="PANTHER" id="PTHR11915">
    <property type="entry name" value="SPECTRIN/FILAMIN RELATED CYTOSKELETAL PROTEIN"/>
    <property type="match status" value="1"/>
</dbReference>
<dbReference type="Proteomes" id="UP000596742">
    <property type="component" value="Unassembled WGS sequence"/>
</dbReference>
<dbReference type="AlphaFoldDB" id="A0A8B6E3H9"/>
<reference evidence="2" key="1">
    <citation type="submission" date="2018-11" db="EMBL/GenBank/DDBJ databases">
        <authorList>
            <person name="Alioto T."/>
            <person name="Alioto T."/>
        </authorList>
    </citation>
    <scope>NUCLEOTIDE SEQUENCE</scope>
</reference>
<dbReference type="PROSITE" id="PS50021">
    <property type="entry name" value="CH"/>
    <property type="match status" value="1"/>
</dbReference>
<gene>
    <name evidence="2" type="ORF">MGAL_10B053865</name>
</gene>
<comment type="caution">
    <text evidence="2">The sequence shown here is derived from an EMBL/GenBank/DDBJ whole genome shotgun (WGS) entry which is preliminary data.</text>
</comment>
<organism evidence="2 3">
    <name type="scientific">Mytilus galloprovincialis</name>
    <name type="common">Mediterranean mussel</name>
    <dbReference type="NCBI Taxonomy" id="29158"/>
    <lineage>
        <taxon>Eukaryota</taxon>
        <taxon>Metazoa</taxon>
        <taxon>Spiralia</taxon>
        <taxon>Lophotrochozoa</taxon>
        <taxon>Mollusca</taxon>
        <taxon>Bivalvia</taxon>
        <taxon>Autobranchia</taxon>
        <taxon>Pteriomorphia</taxon>
        <taxon>Mytilida</taxon>
        <taxon>Mytiloidea</taxon>
        <taxon>Mytilidae</taxon>
        <taxon>Mytilinae</taxon>
        <taxon>Mytilus</taxon>
    </lineage>
</organism>
<dbReference type="EMBL" id="UYJE01004449">
    <property type="protein sequence ID" value="VDI28100.1"/>
    <property type="molecule type" value="Genomic_DNA"/>
</dbReference>
<dbReference type="InterPro" id="IPR001715">
    <property type="entry name" value="CH_dom"/>
</dbReference>
<dbReference type="OrthoDB" id="18853at2759"/>
<protein>
    <submittedName>
        <fullName evidence="2">Actinin alpha</fullName>
    </submittedName>
</protein>
<dbReference type="InterPro" id="IPR036872">
    <property type="entry name" value="CH_dom_sf"/>
</dbReference>
<dbReference type="Gene3D" id="1.10.418.10">
    <property type="entry name" value="Calponin-like domain"/>
    <property type="match status" value="1"/>
</dbReference>
<dbReference type="Pfam" id="PF00307">
    <property type="entry name" value="CH"/>
    <property type="match status" value="1"/>
</dbReference>
<evidence type="ECO:0000313" key="2">
    <source>
        <dbReference type="EMBL" id="VDI28100.1"/>
    </source>
</evidence>
<name>A0A8B6E3H9_MYTGA</name>